<gene>
    <name evidence="8" type="primary">UTS2B</name>
</gene>
<dbReference type="OrthoDB" id="9890208at2759"/>
<dbReference type="GO" id="GO:0005179">
    <property type="term" value="F:hormone activity"/>
    <property type="evidence" value="ECO:0007669"/>
    <property type="project" value="UniProtKB-KW"/>
</dbReference>
<sequence>MNKIFSSPLCFGILTLLFIMIFLESVHGWPYLTQGNEVFPDKKDRNHKELLLALLKKNFDFQNHFNIDTELANKLEELNQTKKLKKQLVEAKDSEMSYAIDGLLSSHSNKRACFWKYCV</sequence>
<dbReference type="STRING" id="1868482.ENSTSYP00000007116"/>
<name>A0A1U7U6S7_CARSF</name>
<dbReference type="PROSITE" id="PS00984">
    <property type="entry name" value="UROTENSIN_II"/>
    <property type="match status" value="1"/>
</dbReference>
<feature type="chain" id="PRO_5010535229" evidence="6">
    <location>
        <begin position="29"/>
        <end position="119"/>
    </location>
</feature>
<dbReference type="AlphaFoldDB" id="A0A1U7U6S7"/>
<dbReference type="GO" id="GO:0008217">
    <property type="term" value="P:regulation of blood pressure"/>
    <property type="evidence" value="ECO:0007669"/>
    <property type="project" value="InterPro"/>
</dbReference>
<evidence type="ECO:0000256" key="1">
    <source>
        <dbReference type="ARBA" id="ARBA00004613"/>
    </source>
</evidence>
<dbReference type="InterPro" id="IPR001483">
    <property type="entry name" value="Urotensin_II"/>
</dbReference>
<accession>A0A1U7U6S7</accession>
<dbReference type="KEGG" id="csyr:103265755"/>
<keyword evidence="3" id="KW-0964">Secreted</keyword>
<feature type="signal peptide" evidence="6">
    <location>
        <begin position="1"/>
        <end position="28"/>
    </location>
</feature>
<dbReference type="Proteomes" id="UP000189704">
    <property type="component" value="Unplaced"/>
</dbReference>
<keyword evidence="6" id="KW-0732">Signal</keyword>
<dbReference type="PANTHER" id="PTHR36876">
    <property type="entry name" value="UROTENSIN-2B"/>
    <property type="match status" value="1"/>
</dbReference>
<dbReference type="GO" id="GO:0005576">
    <property type="term" value="C:extracellular region"/>
    <property type="evidence" value="ECO:0007669"/>
    <property type="project" value="UniProtKB-SubCell"/>
</dbReference>
<protein>
    <submittedName>
        <fullName evidence="8">Urotensin-2B</fullName>
    </submittedName>
</protein>
<comment type="subcellular location">
    <subcellularLocation>
        <location evidence="1">Secreted</location>
    </subcellularLocation>
</comment>
<organism evidence="7 8">
    <name type="scientific">Carlito syrichta</name>
    <name type="common">Philippine tarsier</name>
    <name type="synonym">Tarsius syrichta</name>
    <dbReference type="NCBI Taxonomy" id="1868482"/>
    <lineage>
        <taxon>Eukaryota</taxon>
        <taxon>Metazoa</taxon>
        <taxon>Chordata</taxon>
        <taxon>Craniata</taxon>
        <taxon>Vertebrata</taxon>
        <taxon>Euteleostomi</taxon>
        <taxon>Mammalia</taxon>
        <taxon>Eutheria</taxon>
        <taxon>Euarchontoglires</taxon>
        <taxon>Primates</taxon>
        <taxon>Haplorrhini</taxon>
        <taxon>Tarsiiformes</taxon>
        <taxon>Tarsiidae</taxon>
        <taxon>Carlito</taxon>
    </lineage>
</organism>
<evidence type="ECO:0000256" key="6">
    <source>
        <dbReference type="SAM" id="SignalP"/>
    </source>
</evidence>
<evidence type="ECO:0000256" key="3">
    <source>
        <dbReference type="ARBA" id="ARBA00022525"/>
    </source>
</evidence>
<dbReference type="GO" id="GO:0001664">
    <property type="term" value="F:G protein-coupled receptor binding"/>
    <property type="evidence" value="ECO:0007669"/>
    <property type="project" value="TreeGrafter"/>
</dbReference>
<evidence type="ECO:0000313" key="7">
    <source>
        <dbReference type="Proteomes" id="UP000189704"/>
    </source>
</evidence>
<dbReference type="PANTHER" id="PTHR36876:SF1">
    <property type="entry name" value="UROTENSIN-2B"/>
    <property type="match status" value="1"/>
</dbReference>
<dbReference type="GeneID" id="103265755"/>
<dbReference type="CTD" id="257313"/>
<evidence type="ECO:0000256" key="5">
    <source>
        <dbReference type="ARBA" id="ARBA00023157"/>
    </source>
</evidence>
<proteinExistence type="inferred from homology"/>
<reference evidence="8" key="1">
    <citation type="submission" date="2025-08" db="UniProtKB">
        <authorList>
            <consortium name="RefSeq"/>
        </authorList>
    </citation>
    <scope>IDENTIFICATION</scope>
</reference>
<keyword evidence="4" id="KW-0372">Hormone</keyword>
<evidence type="ECO:0000256" key="4">
    <source>
        <dbReference type="ARBA" id="ARBA00022702"/>
    </source>
</evidence>
<keyword evidence="7" id="KW-1185">Reference proteome</keyword>
<dbReference type="GO" id="GO:0097746">
    <property type="term" value="P:blood vessel diameter maintenance"/>
    <property type="evidence" value="ECO:0007669"/>
    <property type="project" value="InterPro"/>
</dbReference>
<evidence type="ECO:0000313" key="8">
    <source>
        <dbReference type="RefSeq" id="XP_008061596.1"/>
    </source>
</evidence>
<dbReference type="RefSeq" id="XP_008061596.1">
    <property type="nucleotide sequence ID" value="XM_008063405.1"/>
</dbReference>
<dbReference type="InterPro" id="IPR043255">
    <property type="entry name" value="U-IIB"/>
</dbReference>
<keyword evidence="5" id="KW-1015">Disulfide bond</keyword>
<comment type="similarity">
    <text evidence="2">Belongs to the urotensin-2 family.</text>
</comment>
<evidence type="ECO:0000256" key="2">
    <source>
        <dbReference type="ARBA" id="ARBA00006719"/>
    </source>
</evidence>